<dbReference type="AlphaFoldDB" id="A0A379DHP0"/>
<reference evidence="1 2" key="1">
    <citation type="submission" date="2018-06" db="EMBL/GenBank/DDBJ databases">
        <authorList>
            <consortium name="Pathogen Informatics"/>
            <person name="Doyle S."/>
        </authorList>
    </citation>
    <scope>NUCLEOTIDE SEQUENCE [LARGE SCALE GENOMIC DNA]</scope>
    <source>
        <strain evidence="1 2">NCTC13100</strain>
    </source>
</reference>
<sequence>MRPFILYKEKPPTKDKNVLLISNFPSFITNLKADNEGKKHKKRKPCFFTGHIIWSYLDGVVIE</sequence>
<accession>A0A379DHP0</accession>
<gene>
    <name evidence="1" type="ORF">NCTC13100_00996</name>
</gene>
<dbReference type="Proteomes" id="UP000254263">
    <property type="component" value="Unassembled WGS sequence"/>
</dbReference>
<organism evidence="1 2">
    <name type="scientific">Porphyromonas macacae</name>
    <dbReference type="NCBI Taxonomy" id="28115"/>
    <lineage>
        <taxon>Bacteria</taxon>
        <taxon>Pseudomonadati</taxon>
        <taxon>Bacteroidota</taxon>
        <taxon>Bacteroidia</taxon>
        <taxon>Bacteroidales</taxon>
        <taxon>Porphyromonadaceae</taxon>
        <taxon>Porphyromonas</taxon>
    </lineage>
</organism>
<dbReference type="EMBL" id="UGTI01000001">
    <property type="protein sequence ID" value="SUB77851.1"/>
    <property type="molecule type" value="Genomic_DNA"/>
</dbReference>
<evidence type="ECO:0000313" key="1">
    <source>
        <dbReference type="EMBL" id="SUB77851.1"/>
    </source>
</evidence>
<proteinExistence type="predicted"/>
<evidence type="ECO:0000313" key="2">
    <source>
        <dbReference type="Proteomes" id="UP000254263"/>
    </source>
</evidence>
<protein>
    <submittedName>
        <fullName evidence="1">Uncharacterized protein</fullName>
    </submittedName>
</protein>
<name>A0A379DHP0_9PORP</name>